<dbReference type="Pfam" id="PF01740">
    <property type="entry name" value="STAS"/>
    <property type="match status" value="1"/>
</dbReference>
<dbReference type="Gene3D" id="3.30.750.24">
    <property type="entry name" value="STAS domain"/>
    <property type="match status" value="1"/>
</dbReference>
<dbReference type="EMBL" id="MVHS01000029">
    <property type="protein sequence ID" value="ORA69777.1"/>
    <property type="molecule type" value="Genomic_DNA"/>
</dbReference>
<evidence type="ECO:0000313" key="2">
    <source>
        <dbReference type="Proteomes" id="UP000192801"/>
    </source>
</evidence>
<dbReference type="SUPFAM" id="SSF52091">
    <property type="entry name" value="SpoIIaa-like"/>
    <property type="match status" value="1"/>
</dbReference>
<dbReference type="STRING" id="444597.BST26_12890"/>
<dbReference type="InterPro" id="IPR036513">
    <property type="entry name" value="STAS_dom_sf"/>
</dbReference>
<name>A0A1X0DBN1_9MYCO</name>
<proteinExistence type="predicted"/>
<dbReference type="OrthoDB" id="3697150at2"/>
<organism evidence="1 2">
    <name type="scientific">Mycolicibacterium insubricum</name>
    <dbReference type="NCBI Taxonomy" id="444597"/>
    <lineage>
        <taxon>Bacteria</taxon>
        <taxon>Bacillati</taxon>
        <taxon>Actinomycetota</taxon>
        <taxon>Actinomycetes</taxon>
        <taxon>Mycobacteriales</taxon>
        <taxon>Mycobacteriaceae</taxon>
        <taxon>Mycolicibacterium</taxon>
    </lineage>
</organism>
<dbReference type="AlphaFoldDB" id="A0A1X0DBN1"/>
<dbReference type="CDD" id="cd07043">
    <property type="entry name" value="STAS_anti-anti-sigma_factors"/>
    <property type="match status" value="1"/>
</dbReference>
<dbReference type="RefSeq" id="WP_133052942.1">
    <property type="nucleotide sequence ID" value="NZ_AP022618.1"/>
</dbReference>
<dbReference type="InterPro" id="IPR002645">
    <property type="entry name" value="STAS_dom"/>
</dbReference>
<dbReference type="PROSITE" id="PS50801">
    <property type="entry name" value="STAS"/>
    <property type="match status" value="1"/>
</dbReference>
<gene>
    <name evidence="1" type="ORF">BST26_12890</name>
</gene>
<sequence length="136" mass="14205">MATISPIPAVAAGRRPTASFTTTWLSPGTAVISVFGELDAASAPEFDAYADRHTQQADKIVIDLSGVAFFGTSGLTALSAFGERCGTSNVAWSLASGREVGRLLEVCDVDLPAHRTVTAALHAVRSKTTRSVKLIT</sequence>
<comment type="caution">
    <text evidence="1">The sequence shown here is derived from an EMBL/GenBank/DDBJ whole genome shotgun (WGS) entry which is preliminary data.</text>
</comment>
<dbReference type="PANTHER" id="PTHR33495:SF2">
    <property type="entry name" value="ANTI-SIGMA FACTOR ANTAGONIST TM_1081-RELATED"/>
    <property type="match status" value="1"/>
</dbReference>
<reference evidence="1 2" key="1">
    <citation type="submission" date="2016-12" db="EMBL/GenBank/DDBJ databases">
        <title>The new phylogeny of genus Mycobacterium.</title>
        <authorList>
            <person name="Tortoli E."/>
            <person name="Trovato A."/>
            <person name="Cirillo D.M."/>
        </authorList>
    </citation>
    <scope>NUCLEOTIDE SEQUENCE [LARGE SCALE GENOMIC DNA]</scope>
    <source>
        <strain evidence="1 2">DSM 45130</strain>
    </source>
</reference>
<dbReference type="GO" id="GO:0043856">
    <property type="term" value="F:anti-sigma factor antagonist activity"/>
    <property type="evidence" value="ECO:0007669"/>
    <property type="project" value="TreeGrafter"/>
</dbReference>
<keyword evidence="2" id="KW-1185">Reference proteome</keyword>
<dbReference type="Proteomes" id="UP000192801">
    <property type="component" value="Unassembled WGS sequence"/>
</dbReference>
<dbReference type="PANTHER" id="PTHR33495">
    <property type="entry name" value="ANTI-SIGMA FACTOR ANTAGONIST TM_1081-RELATED-RELATED"/>
    <property type="match status" value="1"/>
</dbReference>
<accession>A0A1X0DBN1</accession>
<evidence type="ECO:0000313" key="1">
    <source>
        <dbReference type="EMBL" id="ORA69777.1"/>
    </source>
</evidence>
<protein>
    <submittedName>
        <fullName evidence="1">Uncharacterized protein</fullName>
    </submittedName>
</protein>